<organism evidence="6 7">
    <name type="scientific">Macrostomum lignano</name>
    <dbReference type="NCBI Taxonomy" id="282301"/>
    <lineage>
        <taxon>Eukaryota</taxon>
        <taxon>Metazoa</taxon>
        <taxon>Spiralia</taxon>
        <taxon>Lophotrochozoa</taxon>
        <taxon>Platyhelminthes</taxon>
        <taxon>Rhabditophora</taxon>
        <taxon>Macrostomorpha</taxon>
        <taxon>Macrostomida</taxon>
        <taxon>Macrostomidae</taxon>
        <taxon>Macrostomum</taxon>
    </lineage>
</organism>
<dbReference type="Pfam" id="PF25174">
    <property type="entry name" value="Beta-prop_THOC3"/>
    <property type="match status" value="1"/>
</dbReference>
<dbReference type="InterPro" id="IPR001680">
    <property type="entry name" value="WD40_rpt"/>
</dbReference>
<proteinExistence type="inferred from homology"/>
<evidence type="ECO:0000313" key="7">
    <source>
        <dbReference type="WBParaSite" id="maker-uti_cns_0000242-snap-gene-2.10-mRNA-1"/>
    </source>
</evidence>
<dbReference type="PROSITE" id="PS50294">
    <property type="entry name" value="WD_REPEATS_REGION"/>
    <property type="match status" value="2"/>
</dbReference>
<dbReference type="GO" id="GO:0000445">
    <property type="term" value="C:THO complex part of transcription export complex"/>
    <property type="evidence" value="ECO:0007669"/>
    <property type="project" value="TreeGrafter"/>
</dbReference>
<reference evidence="7" key="1">
    <citation type="submission" date="2016-11" db="UniProtKB">
        <authorList>
            <consortium name="WormBaseParasite"/>
        </authorList>
    </citation>
    <scope>IDENTIFICATION</scope>
</reference>
<dbReference type="Proteomes" id="UP000095280">
    <property type="component" value="Unplaced"/>
</dbReference>
<sequence length="351" mass="38343">MLAQQSTTKPDISPTPQPSGLQPSMSPPPPPPTVDSLAGLRALLRGPSRSREYNSYSGKIHTLKWSSDGSRLATGSVDRVVNLFSLDSGRLSKDVTFKGHTGSVDQLCWNPRHPSLLATASSDKSLRLWDARTQHSVATLVLRGENINVTWSPNGECIAVGNKEDLVSFVDVKTRKVAREEQFKLEVNEVSWNCTGDAFFMTTGLGSVQVFSYPDMQLETTLQAHPTNCICLDFDRTGRYFATGAADALVTIWSATELAPLAASGRLEWPVRTISFSHDGQLLAAGSEDHFIDISHSATGEQVLQHATNNSSFTLAWHPRCYLLAYGADRDKYHDARDAACVKTFSVAVES</sequence>
<evidence type="ECO:0000256" key="5">
    <source>
        <dbReference type="SAM" id="MobiDB-lite"/>
    </source>
</evidence>
<dbReference type="AlphaFoldDB" id="A0A1I8FY09"/>
<feature type="repeat" description="WD" evidence="4">
    <location>
        <begin position="97"/>
        <end position="139"/>
    </location>
</feature>
<dbReference type="InterPro" id="IPR040132">
    <property type="entry name" value="Tex1/THOC3"/>
</dbReference>
<evidence type="ECO:0000256" key="3">
    <source>
        <dbReference type="ARBA" id="ARBA00046343"/>
    </source>
</evidence>
<evidence type="ECO:0000256" key="4">
    <source>
        <dbReference type="PROSITE-ProRule" id="PRU00221"/>
    </source>
</evidence>
<dbReference type="GO" id="GO:0006406">
    <property type="term" value="P:mRNA export from nucleus"/>
    <property type="evidence" value="ECO:0007669"/>
    <property type="project" value="InterPro"/>
</dbReference>
<keyword evidence="2" id="KW-0677">Repeat</keyword>
<dbReference type="SMART" id="SM00320">
    <property type="entry name" value="WD40"/>
    <property type="match status" value="5"/>
</dbReference>
<dbReference type="PROSITE" id="PS00678">
    <property type="entry name" value="WD_REPEATS_1"/>
    <property type="match status" value="1"/>
</dbReference>
<comment type="similarity">
    <text evidence="3">Belongs to the THOC3 family.</text>
</comment>
<name>A0A1I8FY09_9PLAT</name>
<protein>
    <submittedName>
        <fullName evidence="7">WD_REPEATS_REGION domain-containing protein</fullName>
    </submittedName>
</protein>
<keyword evidence="1 4" id="KW-0853">WD repeat</keyword>
<dbReference type="SUPFAM" id="SSF50978">
    <property type="entry name" value="WD40 repeat-like"/>
    <property type="match status" value="1"/>
</dbReference>
<dbReference type="PANTHER" id="PTHR22839:SF0">
    <property type="entry name" value="THO COMPLEX SUBUNIT 3"/>
    <property type="match status" value="1"/>
</dbReference>
<evidence type="ECO:0000313" key="6">
    <source>
        <dbReference type="Proteomes" id="UP000095280"/>
    </source>
</evidence>
<dbReference type="InterPro" id="IPR019775">
    <property type="entry name" value="WD40_repeat_CS"/>
</dbReference>
<dbReference type="InterPro" id="IPR036322">
    <property type="entry name" value="WD40_repeat_dom_sf"/>
</dbReference>
<feature type="repeat" description="WD" evidence="4">
    <location>
        <begin position="53"/>
        <end position="94"/>
    </location>
</feature>
<dbReference type="Gene3D" id="2.130.10.10">
    <property type="entry name" value="YVTN repeat-like/Quinoprotein amine dehydrogenase"/>
    <property type="match status" value="2"/>
</dbReference>
<keyword evidence="6" id="KW-1185">Reference proteome</keyword>
<dbReference type="InterPro" id="IPR015943">
    <property type="entry name" value="WD40/YVTN_repeat-like_dom_sf"/>
</dbReference>
<evidence type="ECO:0000256" key="1">
    <source>
        <dbReference type="ARBA" id="ARBA00022574"/>
    </source>
</evidence>
<dbReference type="PANTHER" id="PTHR22839">
    <property type="entry name" value="THO COMPLEX SUBUNIT 3 THO3"/>
    <property type="match status" value="1"/>
</dbReference>
<feature type="compositionally biased region" description="Polar residues" evidence="5">
    <location>
        <begin position="1"/>
        <end position="10"/>
    </location>
</feature>
<dbReference type="WBParaSite" id="maker-uti_cns_0000242-snap-gene-2.10-mRNA-1">
    <property type="protein sequence ID" value="maker-uti_cns_0000242-snap-gene-2.10-mRNA-1"/>
    <property type="gene ID" value="maker-uti_cns_0000242-snap-gene-2.10"/>
</dbReference>
<feature type="region of interest" description="Disordered" evidence="5">
    <location>
        <begin position="1"/>
        <end position="34"/>
    </location>
</feature>
<dbReference type="PROSITE" id="PS50082">
    <property type="entry name" value="WD_REPEATS_2"/>
    <property type="match status" value="3"/>
</dbReference>
<evidence type="ECO:0000256" key="2">
    <source>
        <dbReference type="ARBA" id="ARBA00022737"/>
    </source>
</evidence>
<accession>A0A1I8FY09</accession>
<feature type="repeat" description="WD" evidence="4">
    <location>
        <begin position="222"/>
        <end position="263"/>
    </location>
</feature>